<accession>A0A9E7PK79</accession>
<keyword evidence="5" id="KW-1185">Reference proteome</keyword>
<dbReference type="GO" id="GO:0000160">
    <property type="term" value="P:phosphorelay signal transduction system"/>
    <property type="evidence" value="ECO:0007669"/>
    <property type="project" value="InterPro"/>
</dbReference>
<dbReference type="CDD" id="cd17534">
    <property type="entry name" value="REC_DC-like"/>
    <property type="match status" value="1"/>
</dbReference>
<dbReference type="SMART" id="SM00448">
    <property type="entry name" value="REC"/>
    <property type="match status" value="1"/>
</dbReference>
<name>A0A9E7PK79_9EURY</name>
<dbReference type="AlphaFoldDB" id="A0A9E7PK79"/>
<dbReference type="GeneID" id="74307627"/>
<proteinExistence type="predicted"/>
<reference evidence="4" key="1">
    <citation type="submission" date="2022-04" db="EMBL/GenBank/DDBJ databases">
        <title>Complete genome of Methanoplanus endosymbiosus DSM 3599.</title>
        <authorList>
            <person name="Chen S.-C."/>
            <person name="You Y.-T."/>
            <person name="Zhou Y.-Z."/>
            <person name="Lai M.-C."/>
        </authorList>
    </citation>
    <scope>NUCLEOTIDE SEQUENCE</scope>
    <source>
        <strain evidence="4">DSM 3599</strain>
    </source>
</reference>
<dbReference type="KEGG" id="mend:L6E24_07960"/>
<evidence type="ECO:0000256" key="2">
    <source>
        <dbReference type="PROSITE-ProRule" id="PRU00169"/>
    </source>
</evidence>
<dbReference type="SUPFAM" id="SSF52172">
    <property type="entry name" value="CheY-like"/>
    <property type="match status" value="1"/>
</dbReference>
<keyword evidence="1 2" id="KW-0597">Phosphoprotein</keyword>
<feature type="domain" description="Response regulatory" evidence="3">
    <location>
        <begin position="5"/>
        <end position="120"/>
    </location>
</feature>
<dbReference type="InterPro" id="IPR050595">
    <property type="entry name" value="Bact_response_regulator"/>
</dbReference>
<organism evidence="4 5">
    <name type="scientific">Methanoplanus endosymbiosus</name>
    <dbReference type="NCBI Taxonomy" id="33865"/>
    <lineage>
        <taxon>Archaea</taxon>
        <taxon>Methanobacteriati</taxon>
        <taxon>Methanobacteriota</taxon>
        <taxon>Stenosarchaea group</taxon>
        <taxon>Methanomicrobia</taxon>
        <taxon>Methanomicrobiales</taxon>
        <taxon>Methanomicrobiaceae</taxon>
        <taxon>Methanoplanus</taxon>
    </lineage>
</organism>
<evidence type="ECO:0000256" key="1">
    <source>
        <dbReference type="ARBA" id="ARBA00022553"/>
    </source>
</evidence>
<dbReference type="PANTHER" id="PTHR44591:SF24">
    <property type="entry name" value="PROTEIN-GLUTAMATE METHYLESTERASE_PROTEIN-GLUTAMINE GLUTAMINASE 1"/>
    <property type="match status" value="1"/>
</dbReference>
<sequence length="126" mass="14357">MKEFSILIVEDDAIISMDIEQRVQKLGHKVVGVVDRAEKAFRTIIEKKPDLILMDINLKGEMDGISIADRLYKEMNIRVIYITAYSDAGMKERAEKTYPLGYIIKPIRENELNRVLEAVASELSGN</sequence>
<gene>
    <name evidence="4" type="ORF">L6E24_07960</name>
</gene>
<dbReference type="InterPro" id="IPR001789">
    <property type="entry name" value="Sig_transdc_resp-reg_receiver"/>
</dbReference>
<dbReference type="Proteomes" id="UP001060368">
    <property type="component" value="Chromosome"/>
</dbReference>
<dbReference type="InterPro" id="IPR011006">
    <property type="entry name" value="CheY-like_superfamily"/>
</dbReference>
<dbReference type="Gene3D" id="3.40.50.2300">
    <property type="match status" value="1"/>
</dbReference>
<evidence type="ECO:0000259" key="3">
    <source>
        <dbReference type="PROSITE" id="PS50110"/>
    </source>
</evidence>
<dbReference type="PANTHER" id="PTHR44591">
    <property type="entry name" value="STRESS RESPONSE REGULATOR PROTEIN 1"/>
    <property type="match status" value="1"/>
</dbReference>
<feature type="modified residue" description="4-aspartylphosphate" evidence="2">
    <location>
        <position position="55"/>
    </location>
</feature>
<evidence type="ECO:0000313" key="4">
    <source>
        <dbReference type="EMBL" id="UUX91315.1"/>
    </source>
</evidence>
<dbReference type="PROSITE" id="PS50110">
    <property type="entry name" value="RESPONSE_REGULATORY"/>
    <property type="match status" value="1"/>
</dbReference>
<evidence type="ECO:0000313" key="5">
    <source>
        <dbReference type="Proteomes" id="UP001060368"/>
    </source>
</evidence>
<dbReference type="RefSeq" id="WP_257741468.1">
    <property type="nucleotide sequence ID" value="NZ_CP096115.1"/>
</dbReference>
<dbReference type="EMBL" id="CP096115">
    <property type="protein sequence ID" value="UUX91315.1"/>
    <property type="molecule type" value="Genomic_DNA"/>
</dbReference>
<protein>
    <submittedName>
        <fullName evidence="4">Response regulator</fullName>
    </submittedName>
</protein>
<dbReference type="Pfam" id="PF00072">
    <property type="entry name" value="Response_reg"/>
    <property type="match status" value="1"/>
</dbReference>